<keyword evidence="4" id="KW-0804">Transcription</keyword>
<dbReference type="EMBL" id="JBHTBW010000070">
    <property type="protein sequence ID" value="MFC7443026.1"/>
    <property type="molecule type" value="Genomic_DNA"/>
</dbReference>
<reference evidence="8" key="1">
    <citation type="journal article" date="2019" name="Int. J. Syst. Evol. Microbiol.">
        <title>The Global Catalogue of Microorganisms (GCM) 10K type strain sequencing project: providing services to taxonomists for standard genome sequencing and annotation.</title>
        <authorList>
            <consortium name="The Broad Institute Genomics Platform"/>
            <consortium name="The Broad Institute Genome Sequencing Center for Infectious Disease"/>
            <person name="Wu L."/>
            <person name="Ma J."/>
        </authorList>
    </citation>
    <scope>NUCLEOTIDE SEQUENCE [LARGE SCALE GENOMIC DNA]</scope>
    <source>
        <strain evidence="8">CGMCC 1.12942</strain>
    </source>
</reference>
<evidence type="ECO:0000256" key="1">
    <source>
        <dbReference type="ARBA" id="ARBA00023015"/>
    </source>
</evidence>
<dbReference type="InterPro" id="IPR012318">
    <property type="entry name" value="HTH_CRP"/>
</dbReference>
<keyword evidence="3" id="KW-0010">Activator</keyword>
<dbReference type="InterPro" id="IPR018490">
    <property type="entry name" value="cNMP-bd_dom_sf"/>
</dbReference>
<evidence type="ECO:0000256" key="2">
    <source>
        <dbReference type="ARBA" id="ARBA00023125"/>
    </source>
</evidence>
<protein>
    <submittedName>
        <fullName evidence="7">Crp/Fnr family transcriptional regulator</fullName>
    </submittedName>
</protein>
<dbReference type="SUPFAM" id="SSF46785">
    <property type="entry name" value="Winged helix' DNA-binding domain"/>
    <property type="match status" value="1"/>
</dbReference>
<evidence type="ECO:0000256" key="3">
    <source>
        <dbReference type="ARBA" id="ARBA00023159"/>
    </source>
</evidence>
<organism evidence="7 8">
    <name type="scientific">Laceyella putida</name>
    <dbReference type="NCBI Taxonomy" id="110101"/>
    <lineage>
        <taxon>Bacteria</taxon>
        <taxon>Bacillati</taxon>
        <taxon>Bacillota</taxon>
        <taxon>Bacilli</taxon>
        <taxon>Bacillales</taxon>
        <taxon>Thermoactinomycetaceae</taxon>
        <taxon>Laceyella</taxon>
    </lineage>
</organism>
<dbReference type="InterPro" id="IPR000595">
    <property type="entry name" value="cNMP-bd_dom"/>
</dbReference>
<keyword evidence="1" id="KW-0805">Transcription regulation</keyword>
<dbReference type="Pfam" id="PF00027">
    <property type="entry name" value="cNMP_binding"/>
    <property type="match status" value="1"/>
</dbReference>
<dbReference type="Gene3D" id="2.60.120.10">
    <property type="entry name" value="Jelly Rolls"/>
    <property type="match status" value="1"/>
</dbReference>
<sequence>MICGLQFPKNTSVFSEQNLRLIRQNMEERTFAAGSYLFWEGDEVTKCYFLKSGGVHWIKQTDNGKPFVSHVFLSGDLVAELAPLQHAKHNYSAKVVNSCVAGVILLSDLEKMIERHSSFAVDMYKWMCLMNRLTQTKLRDLLMYGKTGALCSTLIRLANSYGIPDGEVIHIRKKLTHLELAAWIGSSREGVNRILSDLRKKKVIDYYNGYILIKNLSHLQEICHCDFCPKEICRI</sequence>
<evidence type="ECO:0000259" key="6">
    <source>
        <dbReference type="PROSITE" id="PS51063"/>
    </source>
</evidence>
<comment type="caution">
    <text evidence="7">The sequence shown here is derived from an EMBL/GenBank/DDBJ whole genome shotgun (WGS) entry which is preliminary data.</text>
</comment>
<keyword evidence="2" id="KW-0238">DNA-binding</keyword>
<dbReference type="PROSITE" id="PS50042">
    <property type="entry name" value="CNMP_BINDING_3"/>
    <property type="match status" value="1"/>
</dbReference>
<dbReference type="Pfam" id="PF13545">
    <property type="entry name" value="HTH_Crp_2"/>
    <property type="match status" value="1"/>
</dbReference>
<dbReference type="InterPro" id="IPR050397">
    <property type="entry name" value="Env_Response_Regulators"/>
</dbReference>
<dbReference type="InterPro" id="IPR036388">
    <property type="entry name" value="WH-like_DNA-bd_sf"/>
</dbReference>
<dbReference type="PANTHER" id="PTHR24567">
    <property type="entry name" value="CRP FAMILY TRANSCRIPTIONAL REGULATORY PROTEIN"/>
    <property type="match status" value="1"/>
</dbReference>
<feature type="domain" description="HTH crp-type" evidence="6">
    <location>
        <begin position="144"/>
        <end position="217"/>
    </location>
</feature>
<gene>
    <name evidence="7" type="ORF">ACFQNG_18310</name>
</gene>
<dbReference type="SMART" id="SM00419">
    <property type="entry name" value="HTH_CRP"/>
    <property type="match status" value="1"/>
</dbReference>
<name>A0ABW2RQ12_9BACL</name>
<accession>A0ABW2RQ12</accession>
<feature type="domain" description="Cyclic nucleotide-binding" evidence="5">
    <location>
        <begin position="14"/>
        <end position="96"/>
    </location>
</feature>
<dbReference type="InterPro" id="IPR036390">
    <property type="entry name" value="WH_DNA-bd_sf"/>
</dbReference>
<evidence type="ECO:0000259" key="5">
    <source>
        <dbReference type="PROSITE" id="PS50042"/>
    </source>
</evidence>
<dbReference type="InterPro" id="IPR014710">
    <property type="entry name" value="RmlC-like_jellyroll"/>
</dbReference>
<dbReference type="RefSeq" id="WP_379867321.1">
    <property type="nucleotide sequence ID" value="NZ_JBHTBW010000070.1"/>
</dbReference>
<evidence type="ECO:0000313" key="7">
    <source>
        <dbReference type="EMBL" id="MFC7443026.1"/>
    </source>
</evidence>
<keyword evidence="8" id="KW-1185">Reference proteome</keyword>
<evidence type="ECO:0000256" key="4">
    <source>
        <dbReference type="ARBA" id="ARBA00023163"/>
    </source>
</evidence>
<dbReference type="PANTHER" id="PTHR24567:SF74">
    <property type="entry name" value="HTH-TYPE TRANSCRIPTIONAL REGULATOR ARCR"/>
    <property type="match status" value="1"/>
</dbReference>
<dbReference type="SMART" id="SM00100">
    <property type="entry name" value="cNMP"/>
    <property type="match status" value="1"/>
</dbReference>
<dbReference type="Gene3D" id="1.10.10.10">
    <property type="entry name" value="Winged helix-like DNA-binding domain superfamily/Winged helix DNA-binding domain"/>
    <property type="match status" value="1"/>
</dbReference>
<proteinExistence type="predicted"/>
<dbReference type="Proteomes" id="UP001596500">
    <property type="component" value="Unassembled WGS sequence"/>
</dbReference>
<evidence type="ECO:0000313" key="8">
    <source>
        <dbReference type="Proteomes" id="UP001596500"/>
    </source>
</evidence>
<dbReference type="CDD" id="cd00038">
    <property type="entry name" value="CAP_ED"/>
    <property type="match status" value="1"/>
</dbReference>
<dbReference type="SUPFAM" id="SSF51206">
    <property type="entry name" value="cAMP-binding domain-like"/>
    <property type="match status" value="1"/>
</dbReference>
<dbReference type="PROSITE" id="PS51063">
    <property type="entry name" value="HTH_CRP_2"/>
    <property type="match status" value="1"/>
</dbReference>